<evidence type="ECO:0000313" key="1">
    <source>
        <dbReference type="EMBL" id="KUM45343.1"/>
    </source>
</evidence>
<keyword evidence="1" id="KW-0496">Mitochondrion</keyword>
<protein>
    <submittedName>
        <fullName evidence="1">Uncharacterized protein</fullName>
    </submittedName>
</protein>
<comment type="caution">
    <text evidence="1">The sequence shown here is derived from an EMBL/GenBank/DDBJ whole genome shotgun (WGS) entry which is preliminary data.</text>
</comment>
<dbReference type="AlphaFoldDB" id="A0A101LUE9"/>
<name>A0A101LUE9_PICGL</name>
<reference evidence="1" key="1">
    <citation type="journal article" date="2015" name="Genome Biol. Evol.">
        <title>Organellar Genomes of White Spruce (Picea glauca): Assembly and Annotation.</title>
        <authorList>
            <person name="Jackman S.D."/>
            <person name="Warren R.L."/>
            <person name="Gibb E.A."/>
            <person name="Vandervalk B.P."/>
            <person name="Mohamadi H."/>
            <person name="Chu J."/>
            <person name="Raymond A."/>
            <person name="Pleasance S."/>
            <person name="Coope R."/>
            <person name="Wildung M.R."/>
            <person name="Ritland C.E."/>
            <person name="Bousquet J."/>
            <person name="Jones S.J."/>
            <person name="Bohlmann J."/>
            <person name="Birol I."/>
        </authorList>
    </citation>
    <scope>NUCLEOTIDE SEQUENCE [LARGE SCALE GENOMIC DNA]</scope>
    <source>
        <tissue evidence="1">Flushing bud</tissue>
    </source>
</reference>
<gene>
    <name evidence="1" type="ORF">ABT39_MTgene3416</name>
</gene>
<organism evidence="1">
    <name type="scientific">Picea glauca</name>
    <name type="common">White spruce</name>
    <name type="synonym">Pinus glauca</name>
    <dbReference type="NCBI Taxonomy" id="3330"/>
    <lineage>
        <taxon>Eukaryota</taxon>
        <taxon>Viridiplantae</taxon>
        <taxon>Streptophyta</taxon>
        <taxon>Embryophyta</taxon>
        <taxon>Tracheophyta</taxon>
        <taxon>Spermatophyta</taxon>
        <taxon>Pinopsida</taxon>
        <taxon>Pinidae</taxon>
        <taxon>Conifers I</taxon>
        <taxon>Pinales</taxon>
        <taxon>Pinaceae</taxon>
        <taxon>Picea</taxon>
    </lineage>
</organism>
<accession>A0A101LUE9</accession>
<proteinExistence type="predicted"/>
<geneLocation type="mitochondrion" evidence="1"/>
<dbReference type="EMBL" id="LKAM01000020">
    <property type="protein sequence ID" value="KUM45343.1"/>
    <property type="molecule type" value="Genomic_DNA"/>
</dbReference>
<sequence>MKPNLINNKTTQILNGLLSEEALLALHLQFVSASHFRHQMHMLLMLIPCLTEKKDIIQVDHNKSTQVRMENRITKVLEGSRSVSEPKVHHQPFVLPKHGF</sequence>